<keyword evidence="4" id="KW-1185">Reference proteome</keyword>
<dbReference type="InterPro" id="IPR013320">
    <property type="entry name" value="ConA-like_dom_sf"/>
</dbReference>
<dbReference type="PANTHER" id="PTHR13246">
    <property type="entry name" value="ENDO BETA N-ACETYLGLUCOSAMINIDASE"/>
    <property type="match status" value="1"/>
</dbReference>
<dbReference type="RefSeq" id="WP_211808591.1">
    <property type="nucleotide sequence ID" value="NZ_CP072362.1"/>
</dbReference>
<dbReference type="Gene3D" id="2.60.120.200">
    <property type="match status" value="1"/>
</dbReference>
<dbReference type="InterPro" id="IPR005201">
    <property type="entry name" value="TIM_ENGase"/>
</dbReference>
<evidence type="ECO:0000313" key="4">
    <source>
        <dbReference type="Proteomes" id="UP000682195"/>
    </source>
</evidence>
<feature type="domain" description="Cytosolic endo-beta-N-acetylglucosaminidase TIM barrel" evidence="2">
    <location>
        <begin position="106"/>
        <end position="417"/>
    </location>
</feature>
<dbReference type="EMBL" id="CP072362">
    <property type="protein sequence ID" value="QUB76735.1"/>
    <property type="molecule type" value="Genomic_DNA"/>
</dbReference>
<dbReference type="Pfam" id="PF13385">
    <property type="entry name" value="Laminin_G_3"/>
    <property type="match status" value="1"/>
</dbReference>
<dbReference type="Proteomes" id="UP000682195">
    <property type="component" value="Chromosome 2"/>
</dbReference>
<dbReference type="Pfam" id="PF03644">
    <property type="entry name" value="Glyco_hydro_85"/>
    <property type="match status" value="1"/>
</dbReference>
<gene>
    <name evidence="3" type="ORF">J5A58_08195</name>
</gene>
<proteinExistence type="predicted"/>
<dbReference type="Gene3D" id="2.60.120.260">
    <property type="entry name" value="Galactose-binding domain-like"/>
    <property type="match status" value="1"/>
</dbReference>
<dbReference type="InterPro" id="IPR032979">
    <property type="entry name" value="ENGase"/>
</dbReference>
<accession>A0ABX7XSY7</accession>
<sequence>MRRIHLLLFGCCLIPSTLMAQELKSNYIQWGFDSQQFPNKLQSWSKANPTINEDDNFFISRVRPKARFRNVDTQVRQDLTDANDKKLLAWLPWNVPSKNALPDGVFDSEVFSMWPYVTHWGNWNCGLGRIPAALLDVAHKNGVPVSSVAGIPNTVLSGAWSRSLNTLANTDIQKAADYMNYFGYDGFGYNSEYYETYTAGRVTKAVRDFHAKLNKAIRSYNPIFENIWYDGTNERGRVAFDNGLNNDNKSIFGEKGSEAANLFFNYNWNQKWLLDQSVEKAKEINRDPLDLYAGFNMQGGEPKTYSTVRWPLLKQYPISIGLWGAHSQNMFFESRGEKGSDPETQQRTYMLRTERWFSSGSRNPVTTPEISHSMQYNADNTDFHGMSAMMTARSSMSWDLTEEPFITYFNLGNGKFFNYGGVRKNDRPWANVGVQDYLPTWRWWFASKLLGRTAADVPASGLDAEFVWDDAYMGGSTVRVFGSTNKEYLHLFKTQYTLKAGDVITFRYKVKGGKADASLVFATKDAVSVEKTYPVLASTDEADEDKWVEKTFTVDGSLNGKTLALVALKMENAADLNLYLGEFSIVRGTFDAPAQPQIVKTALLHSAKNGVDGKIIFNMPNTKAKGEPCYNTDVKTSLFKLWAQQEGKEPILMGVTTSWAGMFYSVPVDLKGQGKVKFGVSAVSLDMKKESAIAWGENHEIFTNYDYNDEIKADKSVIKPNEEFTISYVDPRHEAGNWKIVDGSGNVVAQADNATEIKVTGIANVGFYNLILNGKVASTSGRVDKEVTYSNYVQITSNAVGAVPHINKLTADESETSIEVVANKEVTMKYEGKKADGSGSRGVKLLEKPVGVKVSELGFNNTSKNNQAWSLAFWVKFNGFTGGTQIVDMRHPGTDWPQNNWGSMWTTYDPNTGVYEVTLREKNAGGAKEYKQRWKVDFVPGAWTHFVLAMEGNGTDTKPMVYINGKAAKAHNWEYDGQQGEGLNTARFANNAWWDENILGIGFGRAGAAAINGTVDDVKFFDKAISEAEATKTMMSTATTDAGMKAYWDFESDAAADHYFTSKVGTAKIAHGELKAGTGEGVTTLVPDAPTYDAGSAFVSGNFQVTTTAEWTAKKATITSQSGNDQAGTAKLKYTKAGDYEVTLTLTNAHGSDTRTFKVIKVKADPTGINGTEAADMKVYAIDRDVLFDVETPGNYLVQVFSTNGQMVASKAVSVNGAESVRLHLGAQGVYVVNVKKDGKTLRTVKFICK</sequence>
<feature type="chain" id="PRO_5046602176" evidence="1">
    <location>
        <begin position="21"/>
        <end position="1250"/>
    </location>
</feature>
<dbReference type="PANTHER" id="PTHR13246:SF1">
    <property type="entry name" value="CYTOSOLIC ENDO-BETA-N-ACETYLGLUCOSAMINIDASE"/>
    <property type="match status" value="1"/>
</dbReference>
<dbReference type="InterPro" id="IPR026444">
    <property type="entry name" value="Secre_tail"/>
</dbReference>
<organism evidence="3 4">
    <name type="scientific">Prevotella melaninogenica</name>
    <dbReference type="NCBI Taxonomy" id="28132"/>
    <lineage>
        <taxon>Bacteria</taxon>
        <taxon>Pseudomonadati</taxon>
        <taxon>Bacteroidota</taxon>
        <taxon>Bacteroidia</taxon>
        <taxon>Bacteroidales</taxon>
        <taxon>Prevotellaceae</taxon>
        <taxon>Prevotella</taxon>
    </lineage>
</organism>
<reference evidence="3 4" key="1">
    <citation type="submission" date="2021-03" db="EMBL/GenBank/DDBJ databases">
        <title>Human Oral Microbial Genomes.</title>
        <authorList>
            <person name="Johnston C.D."/>
            <person name="Chen T."/>
            <person name="Dewhirst F.E."/>
        </authorList>
    </citation>
    <scope>NUCLEOTIDE SEQUENCE [LARGE SCALE GENOMIC DNA]</scope>
    <source>
        <strain evidence="3 4">F0054</strain>
    </source>
</reference>
<dbReference type="NCBIfam" id="TIGR04183">
    <property type="entry name" value="Por_Secre_tail"/>
    <property type="match status" value="1"/>
</dbReference>
<protein>
    <submittedName>
        <fullName evidence="3">T9SS type A sorting domain-containing protein</fullName>
    </submittedName>
</protein>
<name>A0ABX7XSY7_9BACT</name>
<dbReference type="SUPFAM" id="SSF49899">
    <property type="entry name" value="Concanavalin A-like lectins/glucanases"/>
    <property type="match status" value="1"/>
</dbReference>
<keyword evidence="1" id="KW-0732">Signal</keyword>
<feature type="signal peptide" evidence="1">
    <location>
        <begin position="1"/>
        <end position="20"/>
    </location>
</feature>
<dbReference type="Gene3D" id="3.20.20.80">
    <property type="entry name" value="Glycosidases"/>
    <property type="match status" value="1"/>
</dbReference>
<evidence type="ECO:0000256" key="1">
    <source>
        <dbReference type="SAM" id="SignalP"/>
    </source>
</evidence>
<evidence type="ECO:0000313" key="3">
    <source>
        <dbReference type="EMBL" id="QUB76735.1"/>
    </source>
</evidence>
<evidence type="ECO:0000259" key="2">
    <source>
        <dbReference type="Pfam" id="PF03644"/>
    </source>
</evidence>